<comment type="caution">
    <text evidence="8">The sequence shown here is derived from an EMBL/GenBank/DDBJ whole genome shotgun (WGS) entry which is preliminary data.</text>
</comment>
<dbReference type="Gene3D" id="3.90.420.10">
    <property type="entry name" value="Oxidoreductase, molybdopterin-binding domain"/>
    <property type="match status" value="1"/>
</dbReference>
<dbReference type="Pfam" id="PF11696">
    <property type="entry name" value="DUF3292"/>
    <property type="match status" value="1"/>
</dbReference>
<dbReference type="FunFam" id="3.90.420.10:FF:000002">
    <property type="entry name" value="sulfite oxidase, mitochondrial"/>
    <property type="match status" value="1"/>
</dbReference>
<dbReference type="Gene3D" id="2.60.40.650">
    <property type="match status" value="1"/>
</dbReference>
<dbReference type="GO" id="GO:0043546">
    <property type="term" value="F:molybdopterin cofactor binding"/>
    <property type="evidence" value="ECO:0007669"/>
    <property type="project" value="TreeGrafter"/>
</dbReference>
<dbReference type="GO" id="GO:0006790">
    <property type="term" value="P:sulfur compound metabolic process"/>
    <property type="evidence" value="ECO:0007669"/>
    <property type="project" value="TreeGrafter"/>
</dbReference>
<dbReference type="SUPFAM" id="SSF56524">
    <property type="entry name" value="Oxidoreductase molybdopterin-binding domain"/>
    <property type="match status" value="1"/>
</dbReference>
<name>A0AA43QFW7_9LECA</name>
<evidence type="ECO:0000256" key="5">
    <source>
        <dbReference type="SAM" id="MobiDB-lite"/>
    </source>
</evidence>
<evidence type="ECO:0000259" key="6">
    <source>
        <dbReference type="Pfam" id="PF00174"/>
    </source>
</evidence>
<dbReference type="Proteomes" id="UP001161017">
    <property type="component" value="Unassembled WGS sequence"/>
</dbReference>
<evidence type="ECO:0000259" key="7">
    <source>
        <dbReference type="Pfam" id="PF03404"/>
    </source>
</evidence>
<protein>
    <recommendedName>
        <fullName evidence="10">Sulfite oxidase</fullName>
    </recommendedName>
</protein>
<dbReference type="EMBL" id="JAPUFD010000002">
    <property type="protein sequence ID" value="MDI1485796.1"/>
    <property type="molecule type" value="Genomic_DNA"/>
</dbReference>
<dbReference type="PRINTS" id="PR00407">
    <property type="entry name" value="EUMOPTERIN"/>
</dbReference>
<evidence type="ECO:0008006" key="10">
    <source>
        <dbReference type="Google" id="ProtNLM"/>
    </source>
</evidence>
<dbReference type="InterPro" id="IPR000572">
    <property type="entry name" value="OxRdtase_Mopterin-bd_dom"/>
</dbReference>
<dbReference type="Pfam" id="PF03404">
    <property type="entry name" value="Mo-co_dimer"/>
    <property type="match status" value="1"/>
</dbReference>
<accession>A0AA43QFW7</accession>
<dbReference type="GO" id="GO:0030151">
    <property type="term" value="F:molybdenum ion binding"/>
    <property type="evidence" value="ECO:0007669"/>
    <property type="project" value="InterPro"/>
</dbReference>
<evidence type="ECO:0000256" key="1">
    <source>
        <dbReference type="ARBA" id="ARBA00001924"/>
    </source>
</evidence>
<evidence type="ECO:0000313" key="9">
    <source>
        <dbReference type="Proteomes" id="UP001161017"/>
    </source>
</evidence>
<evidence type="ECO:0000256" key="3">
    <source>
        <dbReference type="ARBA" id="ARBA00022723"/>
    </source>
</evidence>
<dbReference type="GO" id="GO:0008482">
    <property type="term" value="F:sulfite oxidase activity"/>
    <property type="evidence" value="ECO:0007669"/>
    <property type="project" value="TreeGrafter"/>
</dbReference>
<dbReference type="InterPro" id="IPR036374">
    <property type="entry name" value="OxRdtase_Mopterin-bd_sf"/>
</dbReference>
<feature type="region of interest" description="Disordered" evidence="5">
    <location>
        <begin position="508"/>
        <end position="536"/>
    </location>
</feature>
<comment type="cofactor">
    <cofactor evidence="1">
        <name>Mo-molybdopterin</name>
        <dbReference type="ChEBI" id="CHEBI:71302"/>
    </cofactor>
</comment>
<feature type="compositionally biased region" description="Basic and acidic residues" evidence="5">
    <location>
        <begin position="412"/>
        <end position="432"/>
    </location>
</feature>
<dbReference type="Pfam" id="PF00174">
    <property type="entry name" value="Oxidored_molyb"/>
    <property type="match status" value="1"/>
</dbReference>
<dbReference type="PANTHER" id="PTHR19372:SF7">
    <property type="entry name" value="SULFITE OXIDASE, MITOCHONDRIAL"/>
    <property type="match status" value="1"/>
</dbReference>
<evidence type="ECO:0000313" key="8">
    <source>
        <dbReference type="EMBL" id="MDI1485796.1"/>
    </source>
</evidence>
<dbReference type="InterPro" id="IPR021709">
    <property type="entry name" value="DUF3292"/>
</dbReference>
<dbReference type="InterPro" id="IPR005066">
    <property type="entry name" value="MoCF_OxRdtse_dimer"/>
</dbReference>
<evidence type="ECO:0000256" key="4">
    <source>
        <dbReference type="ARBA" id="ARBA00023002"/>
    </source>
</evidence>
<proteinExistence type="predicted"/>
<dbReference type="AlphaFoldDB" id="A0AA43QFW7"/>
<feature type="domain" description="Oxidoreductase molybdopterin-binding" evidence="6">
    <location>
        <begin position="35"/>
        <end position="212"/>
    </location>
</feature>
<dbReference type="InterPro" id="IPR008335">
    <property type="entry name" value="Mopterin_OxRdtase_euk"/>
</dbReference>
<organism evidence="8 9">
    <name type="scientific">Ramalina farinacea</name>
    <dbReference type="NCBI Taxonomy" id="258253"/>
    <lineage>
        <taxon>Eukaryota</taxon>
        <taxon>Fungi</taxon>
        <taxon>Dikarya</taxon>
        <taxon>Ascomycota</taxon>
        <taxon>Pezizomycotina</taxon>
        <taxon>Lecanoromycetes</taxon>
        <taxon>OSLEUM clade</taxon>
        <taxon>Lecanoromycetidae</taxon>
        <taxon>Lecanorales</taxon>
        <taxon>Lecanorineae</taxon>
        <taxon>Ramalinaceae</taxon>
        <taxon>Ramalina</taxon>
    </lineage>
</organism>
<feature type="region of interest" description="Disordered" evidence="5">
    <location>
        <begin position="359"/>
        <end position="490"/>
    </location>
</feature>
<dbReference type="PANTHER" id="PTHR19372">
    <property type="entry name" value="SULFITE REDUCTASE"/>
    <property type="match status" value="1"/>
</dbReference>
<keyword evidence="2" id="KW-0500">Molybdenum</keyword>
<dbReference type="GO" id="GO:0005739">
    <property type="term" value="C:mitochondrion"/>
    <property type="evidence" value="ECO:0007669"/>
    <property type="project" value="TreeGrafter"/>
</dbReference>
<sequence length="901" mass="102422">MEVDYSVEKPLNREPLVTELVREFITEHDGYDRNHGPIPRILPQGHVVHVDGEVSEPLALTIDQLRSNFRQYEIVSALQCAGNRRHTMRELLKEVDGIDWGDAAVMNCAWKGPRLKDIIEKAGIEGDLGDRHVAFSCFQTKVQGADWYGGSIELSRAMKTEADIILALDMNGSPLSMPHGFPVRMIVPGVSGCRSVKWLDRITVQSEESRNLYQRYDYKRLPPEAVDANMAKKYWDITPALQDMPINSVIAVPATGDTVYLSPSGLARVCGYALPQADQGPVIKVEVSGDDGSSWTEARITRGGEQESKWAWSLWEASIPLISGKPRRLLSRATDKGGNIQNATPVWNLRGVGLVMHSRGERDTPASSIIDNEDSDGSIDKLPGPSPSKRLSNLTHRTKAKAKAIFPGSEGNEGKKAQDEKDQAADHLEHDPAFNPSHIVKRKHDRPSNITDKALGGLQSIGRSIAHPKDSIKSKATRTTAGQLSKAERPYLSHKSDCDFLEAHDNLRRAESTSSSRRQSSDEQDDPTVLHQTGKIQEMTAHRESLRVAWTTARHVRRVRVVPKRHLDFPRDEYFQVENKQGTTPRYDWLSWLGYNLVYYTQDFSAQYIDDFDELPFDIDSSRHYIERLIMASAPWQTWAMDVRAVYRWENPKTTAKWLVLYLSLWYTQHVMAFVLAALFFCWPIASIHPKYRYLVSPFKWVLWDIPTHAEWSFQYLRREAQMVREERIKLKIDEEHSREVNDATRDGYMGLITKMPSIQVEGLQYEGGEEALTDSEDWQSATSASSVLEEADFRSFRAYFEDARGHIVVFSDGVRFIKSFRKTKVWTVPFIDLTEMRKVKGNRLSKLFASRDQLEITSTDGRKYCVQGMQERDEAFNAIIAFSGLQWQSLQIRQSSDAQG</sequence>
<dbReference type="SUPFAM" id="SSF81296">
    <property type="entry name" value="E set domains"/>
    <property type="match status" value="1"/>
</dbReference>
<feature type="domain" description="Moybdenum cofactor oxidoreductase dimerisation" evidence="7">
    <location>
        <begin position="240"/>
        <end position="352"/>
    </location>
</feature>
<dbReference type="InterPro" id="IPR014756">
    <property type="entry name" value="Ig_E-set"/>
</dbReference>
<gene>
    <name evidence="8" type="ORF">OHK93_003985</name>
</gene>
<keyword evidence="9" id="KW-1185">Reference proteome</keyword>
<reference evidence="8" key="1">
    <citation type="journal article" date="2023" name="Genome Biol. Evol.">
        <title>First Whole Genome Sequence and Flow Cytometry Genome Size Data for the Lichen-Forming Fungus Ramalina farinacea (Ascomycota).</title>
        <authorList>
            <person name="Llewellyn T."/>
            <person name="Mian S."/>
            <person name="Hill R."/>
            <person name="Leitch I.J."/>
            <person name="Gaya E."/>
        </authorList>
    </citation>
    <scope>NUCLEOTIDE SEQUENCE</scope>
    <source>
        <strain evidence="8">LIQ254RAFAR</strain>
    </source>
</reference>
<keyword evidence="4" id="KW-0560">Oxidoreductase</keyword>
<keyword evidence="3" id="KW-0479">Metal-binding</keyword>
<evidence type="ECO:0000256" key="2">
    <source>
        <dbReference type="ARBA" id="ARBA00022505"/>
    </source>
</evidence>
<dbReference type="GO" id="GO:0020037">
    <property type="term" value="F:heme binding"/>
    <property type="evidence" value="ECO:0007669"/>
    <property type="project" value="TreeGrafter"/>
</dbReference>